<reference evidence="2 3" key="1">
    <citation type="submission" date="2020-08" db="EMBL/GenBank/DDBJ databases">
        <title>Genomic Encyclopedia of Type Strains, Phase IV (KMG-IV): sequencing the most valuable type-strain genomes for metagenomic binning, comparative biology and taxonomic classification.</title>
        <authorList>
            <person name="Goeker M."/>
        </authorList>
    </citation>
    <scope>NUCLEOTIDE SEQUENCE [LARGE SCALE GENOMIC DNA]</scope>
    <source>
        <strain evidence="2 3">DSM 19612</strain>
    </source>
</reference>
<gene>
    <name evidence="2" type="ORF">HNQ94_002092</name>
</gene>
<comment type="caution">
    <text evidence="2">The sequence shown here is derived from an EMBL/GenBank/DDBJ whole genome shotgun (WGS) entry which is preliminary data.</text>
</comment>
<feature type="compositionally biased region" description="Basic and acidic residues" evidence="1">
    <location>
        <begin position="48"/>
        <end position="57"/>
    </location>
</feature>
<dbReference type="EMBL" id="JACHGH010000005">
    <property type="protein sequence ID" value="MBB6453643.1"/>
    <property type="molecule type" value="Genomic_DNA"/>
</dbReference>
<dbReference type="Proteomes" id="UP000581688">
    <property type="component" value="Unassembled WGS sequence"/>
</dbReference>
<evidence type="ECO:0000313" key="3">
    <source>
        <dbReference type="Proteomes" id="UP000581688"/>
    </source>
</evidence>
<keyword evidence="3" id="KW-1185">Reference proteome</keyword>
<sequence length="199" mass="23252">MIRTLFLIVFLFICGVTFYYVDPMKMFTLADEKLTDFLNADFDLEQKDENKLDHGEPKNSILNEENNAEKNEPNTDQKETQSVSSIVTKYEDSLTSLKEQVEEKLNVLMEHAFEEYAADKQDDGNVNLPMLYLKYKKAIDDLEEKTDSSFQKIYEQLKEELSSHGYDPSEASSIKEEFEQMKEQTKSVMMEKVMDKFEV</sequence>
<dbReference type="RefSeq" id="WP_174496009.1">
    <property type="nucleotide sequence ID" value="NZ_CADDWK010000005.1"/>
</dbReference>
<name>A0A841Q5L1_9BACI</name>
<dbReference type="AlphaFoldDB" id="A0A841Q5L1"/>
<feature type="compositionally biased region" description="Basic and acidic residues" evidence="1">
    <location>
        <begin position="67"/>
        <end position="79"/>
    </location>
</feature>
<organism evidence="2 3">
    <name type="scientific">Salirhabdus euzebyi</name>
    <dbReference type="NCBI Taxonomy" id="394506"/>
    <lineage>
        <taxon>Bacteria</taxon>
        <taxon>Bacillati</taxon>
        <taxon>Bacillota</taxon>
        <taxon>Bacilli</taxon>
        <taxon>Bacillales</taxon>
        <taxon>Bacillaceae</taxon>
        <taxon>Salirhabdus</taxon>
    </lineage>
</organism>
<evidence type="ECO:0000313" key="2">
    <source>
        <dbReference type="EMBL" id="MBB6453643.1"/>
    </source>
</evidence>
<feature type="region of interest" description="Disordered" evidence="1">
    <location>
        <begin position="48"/>
        <end position="83"/>
    </location>
</feature>
<proteinExistence type="predicted"/>
<evidence type="ECO:0000256" key="1">
    <source>
        <dbReference type="SAM" id="MobiDB-lite"/>
    </source>
</evidence>
<protein>
    <submittedName>
        <fullName evidence="2">DnaJ-domain-containing protein 1</fullName>
    </submittedName>
</protein>
<accession>A0A841Q5L1</accession>